<keyword evidence="2" id="KW-1185">Reference proteome</keyword>
<evidence type="ECO:0000313" key="2">
    <source>
        <dbReference type="Proteomes" id="UP000702425"/>
    </source>
</evidence>
<comment type="caution">
    <text evidence="1">The sequence shown here is derived from an EMBL/GenBank/DDBJ whole genome shotgun (WGS) entry which is preliminary data.</text>
</comment>
<proteinExistence type="predicted"/>
<evidence type="ECO:0000313" key="1">
    <source>
        <dbReference type="EMBL" id="NQE38509.1"/>
    </source>
</evidence>
<sequence length="98" mass="11587">MEKAHWYRYLYNGYEPDNTIKLTGELVGDSYVVFEMWGSLTFNDGHFFASIHRNDKGEFVWRADDRTGHATNFMDAWENMPAVIKDPDHYDESSIYHD</sequence>
<reference evidence="1 2" key="1">
    <citation type="journal article" date="2020" name="Sci. Rep.">
        <title>A novel cyanobacterial geosmin producer, revising GeoA distribution and dispersion patterns in Bacteria.</title>
        <authorList>
            <person name="Churro C."/>
            <person name="Semedo-Aguiar A.P."/>
            <person name="Silva A.D."/>
            <person name="Pereira-Leal J.B."/>
            <person name="Leite R.B."/>
        </authorList>
    </citation>
    <scope>NUCLEOTIDE SEQUENCE [LARGE SCALE GENOMIC DNA]</scope>
    <source>
        <strain evidence="1 2">IPMA8</strain>
    </source>
</reference>
<gene>
    <name evidence="1" type="ORF">E5S67_06294</name>
</gene>
<accession>A0ABX2D772</accession>
<protein>
    <submittedName>
        <fullName evidence="1">Uncharacterized protein</fullName>
    </submittedName>
</protein>
<dbReference type="Proteomes" id="UP000702425">
    <property type="component" value="Unassembled WGS sequence"/>
</dbReference>
<name>A0ABX2D772_9CYAN</name>
<dbReference type="RefSeq" id="WP_172193272.1">
    <property type="nucleotide sequence ID" value="NZ_CAWPPK010000158.1"/>
</dbReference>
<dbReference type="EMBL" id="SRRZ01000240">
    <property type="protein sequence ID" value="NQE38509.1"/>
    <property type="molecule type" value="Genomic_DNA"/>
</dbReference>
<organism evidence="1 2">
    <name type="scientific">Microcoleus asticus IPMA8</name>
    <dbReference type="NCBI Taxonomy" id="2563858"/>
    <lineage>
        <taxon>Bacteria</taxon>
        <taxon>Bacillati</taxon>
        <taxon>Cyanobacteriota</taxon>
        <taxon>Cyanophyceae</taxon>
        <taxon>Oscillatoriophycideae</taxon>
        <taxon>Oscillatoriales</taxon>
        <taxon>Microcoleaceae</taxon>
        <taxon>Microcoleus</taxon>
        <taxon>Microcoleus asticus</taxon>
    </lineage>
</organism>